<keyword evidence="1" id="KW-0472">Membrane</keyword>
<feature type="transmembrane region" description="Helical" evidence="1">
    <location>
        <begin position="62"/>
        <end position="82"/>
    </location>
</feature>
<feature type="transmembrane region" description="Helical" evidence="1">
    <location>
        <begin position="26"/>
        <end position="42"/>
    </location>
</feature>
<keyword evidence="1" id="KW-1133">Transmembrane helix</keyword>
<name>A0A6G8AWV6_9ENTE</name>
<sequence length="83" mass="9621">MKKIYLLIPIILIGLGTIFFSQHNHVYPFFLIATGIVQLYLVKTDQPTEQTDSKFRKSIDFLDTLEGVLLILIGFVWILTLFF</sequence>
<dbReference type="KEGG" id="vhy:G7082_14265"/>
<accession>A0A6G8AWV6</accession>
<dbReference type="Proteomes" id="UP000501747">
    <property type="component" value="Chromosome"/>
</dbReference>
<reference evidence="2 3" key="1">
    <citation type="submission" date="2020-03" db="EMBL/GenBank/DDBJ databases">
        <title>Vagococcus sp. nov., isolated from beetles.</title>
        <authorList>
            <person name="Hyun D.-W."/>
            <person name="Bae J.-W."/>
        </authorList>
    </citation>
    <scope>NUCLEOTIDE SEQUENCE [LARGE SCALE GENOMIC DNA]</scope>
    <source>
        <strain evidence="2 3">HDW17B</strain>
    </source>
</reference>
<keyword evidence="3" id="KW-1185">Reference proteome</keyword>
<dbReference type="RefSeq" id="WP_166035866.1">
    <property type="nucleotide sequence ID" value="NZ_CP049887.1"/>
</dbReference>
<evidence type="ECO:0000256" key="1">
    <source>
        <dbReference type="SAM" id="Phobius"/>
    </source>
</evidence>
<keyword evidence="1" id="KW-0812">Transmembrane</keyword>
<protein>
    <submittedName>
        <fullName evidence="2">Uncharacterized protein</fullName>
    </submittedName>
</protein>
<evidence type="ECO:0000313" key="2">
    <source>
        <dbReference type="EMBL" id="QIL49581.1"/>
    </source>
</evidence>
<evidence type="ECO:0000313" key="3">
    <source>
        <dbReference type="Proteomes" id="UP000501747"/>
    </source>
</evidence>
<dbReference type="EMBL" id="CP049887">
    <property type="protein sequence ID" value="QIL49581.1"/>
    <property type="molecule type" value="Genomic_DNA"/>
</dbReference>
<proteinExistence type="predicted"/>
<dbReference type="AlphaFoldDB" id="A0A6G8AWV6"/>
<feature type="transmembrane region" description="Helical" evidence="1">
    <location>
        <begin position="5"/>
        <end position="20"/>
    </location>
</feature>
<organism evidence="2 3">
    <name type="scientific">Vagococcus hydrophili</name>
    <dbReference type="NCBI Taxonomy" id="2714947"/>
    <lineage>
        <taxon>Bacteria</taxon>
        <taxon>Bacillati</taxon>
        <taxon>Bacillota</taxon>
        <taxon>Bacilli</taxon>
        <taxon>Lactobacillales</taxon>
        <taxon>Enterococcaceae</taxon>
        <taxon>Vagococcus</taxon>
    </lineage>
</organism>
<gene>
    <name evidence="2" type="ORF">G7082_14265</name>
</gene>